<reference evidence="1" key="1">
    <citation type="submission" date="2016-05" db="EMBL/GenBank/DDBJ databases">
        <authorList>
            <person name="Lavstsen T."/>
            <person name="Jespersen J.S."/>
        </authorList>
    </citation>
    <scope>NUCLEOTIDE SEQUENCE</scope>
    <source>
        <tissue evidence="1">Brain</tissue>
    </source>
</reference>
<dbReference type="AlphaFoldDB" id="A0A1A8CEG8"/>
<accession>A0A1A8CEG8</accession>
<protein>
    <submittedName>
        <fullName evidence="1">Uncharacterized protein</fullName>
    </submittedName>
</protein>
<gene>
    <name evidence="1" type="primary">Nfu_g_1_016956</name>
</gene>
<feature type="non-terminal residue" evidence="1">
    <location>
        <position position="51"/>
    </location>
</feature>
<name>A0A1A8CEG8_NOTKA</name>
<evidence type="ECO:0000313" key="1">
    <source>
        <dbReference type="EMBL" id="SBP77171.1"/>
    </source>
</evidence>
<organism evidence="1">
    <name type="scientific">Nothobranchius kadleci</name>
    <name type="common">African annual killifish</name>
    <dbReference type="NCBI Taxonomy" id="1051664"/>
    <lineage>
        <taxon>Eukaryota</taxon>
        <taxon>Metazoa</taxon>
        <taxon>Chordata</taxon>
        <taxon>Craniata</taxon>
        <taxon>Vertebrata</taxon>
        <taxon>Euteleostomi</taxon>
        <taxon>Actinopterygii</taxon>
        <taxon>Neopterygii</taxon>
        <taxon>Teleostei</taxon>
        <taxon>Neoteleostei</taxon>
        <taxon>Acanthomorphata</taxon>
        <taxon>Ovalentaria</taxon>
        <taxon>Atherinomorphae</taxon>
        <taxon>Cyprinodontiformes</taxon>
        <taxon>Nothobranchiidae</taxon>
        <taxon>Nothobranchius</taxon>
    </lineage>
</organism>
<sequence length="51" mass="5815">ELLQVSPTLTCLTPTPLGPLQFHVPNIYNCPHSPNTTKTTIKQPRWETRPF</sequence>
<feature type="non-terminal residue" evidence="1">
    <location>
        <position position="1"/>
    </location>
</feature>
<proteinExistence type="predicted"/>
<reference evidence="1" key="2">
    <citation type="submission" date="2016-06" db="EMBL/GenBank/DDBJ databases">
        <title>The genome of a short-lived fish provides insights into sex chromosome evolution and the genetic control of aging.</title>
        <authorList>
            <person name="Reichwald K."/>
            <person name="Felder M."/>
            <person name="Petzold A."/>
            <person name="Koch P."/>
            <person name="Groth M."/>
            <person name="Platzer M."/>
        </authorList>
    </citation>
    <scope>NUCLEOTIDE SEQUENCE</scope>
    <source>
        <tissue evidence="1">Brain</tissue>
    </source>
</reference>
<dbReference type="EMBL" id="HADZ01013230">
    <property type="protein sequence ID" value="SBP77171.1"/>
    <property type="molecule type" value="Transcribed_RNA"/>
</dbReference>